<feature type="chain" id="PRO_5013033345" evidence="13">
    <location>
        <begin position="27"/>
        <end position="775"/>
    </location>
</feature>
<gene>
    <name evidence="16" type="ORF">CHU93_08580</name>
</gene>
<dbReference type="PANTHER" id="PTHR32552:SF81">
    <property type="entry name" value="TONB-DEPENDENT OUTER MEMBRANE RECEPTOR"/>
    <property type="match status" value="1"/>
</dbReference>
<dbReference type="GO" id="GO:0009279">
    <property type="term" value="C:cell outer membrane"/>
    <property type="evidence" value="ECO:0007669"/>
    <property type="project" value="UniProtKB-SubCell"/>
</dbReference>
<dbReference type="RefSeq" id="WP_094473681.1">
    <property type="nucleotide sequence ID" value="NZ_NOXT01000108.1"/>
</dbReference>
<keyword evidence="2 11" id="KW-0813">Transport</keyword>
<keyword evidence="17" id="KW-1185">Reference proteome</keyword>
<dbReference type="Pfam" id="PF00593">
    <property type="entry name" value="TonB_dep_Rec_b-barrel"/>
    <property type="match status" value="1"/>
</dbReference>
<evidence type="ECO:0000259" key="15">
    <source>
        <dbReference type="Pfam" id="PF07715"/>
    </source>
</evidence>
<evidence type="ECO:0000313" key="16">
    <source>
        <dbReference type="EMBL" id="OYQ28742.1"/>
    </source>
</evidence>
<sequence>MMTMRVRMMLLAGVGLLGALPVAAQADQAAAAVAADDSVESAEIVVSARRREEKLIDVPVAVTAFSQADLQKFQAVDLSGLQGTAPNLNLVQGRGSAASANIFIRGLGQPDALQTFDPAVGIYVDGVYLSRIQGALLNLFDVERIEVLRGPQGTLYGKNTTGGALSIVSRKPSFTDTRAEASVQYGSYNQWVLNGYVSAPLGGDRLALSLAGQWDKRDGLVTDPRTGRKYNDRDSLTFRSILRAQATDNLEILMSGDYNRQRNALTLGYPTAPLIQTSLFPAGVRTAVPAEPYGRYDFRASTSFRGNEGQKLDHWGANITANWTVNDAITLTSITSWRKLDPDLFIDIDAAETEMGDVFVGIDQRQFSQEMQLKWNTEKFSGVFGLFYLNERVRSHQEAYADDLFTFLGGPVTFTRLIDDAQRTKSYAAFGQASYKFTEALSFTAGLRYTWEERTYNRFTTTASNQAFLNNVAFRFPDNLPAPLNLDNKAEFGAWTPSFTLSYKPGDDSLLYVSAARGFKSGGFNGRANSVNDLTLVVNGAPTLVTRFNPETVWTYETGAKGSFADAKLFVAASLFYSDFRDFQARVGGGTVGSTGVFPVLNAGKMSIWGFELEATAKPTKYWTLRGSLGYLDAKYDVFNDGRRVPPQSFSCNPTGNAVTCEPAFAPPITLNLATDYRIPVGEGSITLGVDARHVGKHFLSVDNRPGLTEPGYWLANALVRYDAAGGRWYGQAGVKNLFDRLYRTDGQEFSSVGNIQTVYYGDPRTFSVMVGVRF</sequence>
<dbReference type="GO" id="GO:0006826">
    <property type="term" value="P:iron ion transport"/>
    <property type="evidence" value="ECO:0007669"/>
    <property type="project" value="UniProtKB-KW"/>
</dbReference>
<organism evidence="16 17">
    <name type="scientific">Sandarakinorhabdus cyanobacteriorum</name>
    <dbReference type="NCBI Taxonomy" id="1981098"/>
    <lineage>
        <taxon>Bacteria</taxon>
        <taxon>Pseudomonadati</taxon>
        <taxon>Pseudomonadota</taxon>
        <taxon>Alphaproteobacteria</taxon>
        <taxon>Sphingomonadales</taxon>
        <taxon>Sphingosinicellaceae</taxon>
        <taxon>Sandarakinorhabdus</taxon>
    </lineage>
</organism>
<dbReference type="InterPro" id="IPR036942">
    <property type="entry name" value="Beta-barrel_TonB_sf"/>
</dbReference>
<dbReference type="InterPro" id="IPR039426">
    <property type="entry name" value="TonB-dep_rcpt-like"/>
</dbReference>
<dbReference type="PROSITE" id="PS52016">
    <property type="entry name" value="TONB_DEPENDENT_REC_3"/>
    <property type="match status" value="1"/>
</dbReference>
<evidence type="ECO:0000313" key="17">
    <source>
        <dbReference type="Proteomes" id="UP000216991"/>
    </source>
</evidence>
<keyword evidence="3 11" id="KW-1134">Transmembrane beta strand</keyword>
<evidence type="ECO:0000256" key="8">
    <source>
        <dbReference type="ARBA" id="ARBA00023077"/>
    </source>
</evidence>
<evidence type="ECO:0000256" key="3">
    <source>
        <dbReference type="ARBA" id="ARBA00022452"/>
    </source>
</evidence>
<evidence type="ECO:0000256" key="9">
    <source>
        <dbReference type="ARBA" id="ARBA00023136"/>
    </source>
</evidence>
<accession>A0A255YHJ3</accession>
<reference evidence="16 17" key="1">
    <citation type="submission" date="2017-07" db="EMBL/GenBank/DDBJ databases">
        <title>Sandarakinorhabdus cyanobacteriorum sp. nov., a novel bacterium isolated from cyanobacterial aggregates in a eutrophic lake.</title>
        <authorList>
            <person name="Cai H."/>
        </authorList>
    </citation>
    <scope>NUCLEOTIDE SEQUENCE [LARGE SCALE GENOMIC DNA]</scope>
    <source>
        <strain evidence="16 17">TH057</strain>
    </source>
</reference>
<dbReference type="AlphaFoldDB" id="A0A255YHJ3"/>
<protein>
    <submittedName>
        <fullName evidence="16">TonB-dependent receptor</fullName>
    </submittedName>
</protein>
<keyword evidence="10 11" id="KW-0998">Cell outer membrane</keyword>
<keyword evidence="16" id="KW-0675">Receptor</keyword>
<keyword evidence="8 12" id="KW-0798">TonB box</keyword>
<evidence type="ECO:0000256" key="12">
    <source>
        <dbReference type="RuleBase" id="RU003357"/>
    </source>
</evidence>
<comment type="similarity">
    <text evidence="11 12">Belongs to the TonB-dependent receptor family.</text>
</comment>
<dbReference type="EMBL" id="NOXT01000108">
    <property type="protein sequence ID" value="OYQ28742.1"/>
    <property type="molecule type" value="Genomic_DNA"/>
</dbReference>
<evidence type="ECO:0000256" key="13">
    <source>
        <dbReference type="SAM" id="SignalP"/>
    </source>
</evidence>
<feature type="signal peptide" evidence="13">
    <location>
        <begin position="1"/>
        <end position="26"/>
    </location>
</feature>
<name>A0A255YHJ3_9SPHN</name>
<comment type="subcellular location">
    <subcellularLocation>
        <location evidence="1 11">Cell outer membrane</location>
        <topology evidence="1 11">Multi-pass membrane protein</topology>
    </subcellularLocation>
</comment>
<feature type="domain" description="TonB-dependent receptor plug" evidence="15">
    <location>
        <begin position="55"/>
        <end position="164"/>
    </location>
</feature>
<dbReference type="CDD" id="cd01347">
    <property type="entry name" value="ligand_gated_channel"/>
    <property type="match status" value="1"/>
</dbReference>
<keyword evidence="6" id="KW-0408">Iron</keyword>
<evidence type="ECO:0000256" key="6">
    <source>
        <dbReference type="ARBA" id="ARBA00023004"/>
    </source>
</evidence>
<evidence type="ECO:0000256" key="4">
    <source>
        <dbReference type="ARBA" id="ARBA00022496"/>
    </source>
</evidence>
<dbReference type="Proteomes" id="UP000216991">
    <property type="component" value="Unassembled WGS sequence"/>
</dbReference>
<dbReference type="Pfam" id="PF07715">
    <property type="entry name" value="Plug"/>
    <property type="match status" value="1"/>
</dbReference>
<feature type="domain" description="TonB-dependent receptor-like beta-barrel" evidence="14">
    <location>
        <begin position="264"/>
        <end position="738"/>
    </location>
</feature>
<evidence type="ECO:0000256" key="2">
    <source>
        <dbReference type="ARBA" id="ARBA00022448"/>
    </source>
</evidence>
<keyword evidence="9 11" id="KW-0472">Membrane</keyword>
<dbReference type="InterPro" id="IPR012910">
    <property type="entry name" value="Plug_dom"/>
</dbReference>
<proteinExistence type="inferred from homology"/>
<dbReference type="OrthoDB" id="7192131at2"/>
<keyword evidence="13" id="KW-0732">Signal</keyword>
<evidence type="ECO:0000256" key="10">
    <source>
        <dbReference type="ARBA" id="ARBA00023237"/>
    </source>
</evidence>
<evidence type="ECO:0000256" key="1">
    <source>
        <dbReference type="ARBA" id="ARBA00004571"/>
    </source>
</evidence>
<evidence type="ECO:0000259" key="14">
    <source>
        <dbReference type="Pfam" id="PF00593"/>
    </source>
</evidence>
<comment type="caution">
    <text evidence="16">The sequence shown here is derived from an EMBL/GenBank/DDBJ whole genome shotgun (WGS) entry which is preliminary data.</text>
</comment>
<dbReference type="PANTHER" id="PTHR32552">
    <property type="entry name" value="FERRICHROME IRON RECEPTOR-RELATED"/>
    <property type="match status" value="1"/>
</dbReference>
<evidence type="ECO:0000256" key="7">
    <source>
        <dbReference type="ARBA" id="ARBA00023065"/>
    </source>
</evidence>
<dbReference type="Gene3D" id="2.40.170.20">
    <property type="entry name" value="TonB-dependent receptor, beta-barrel domain"/>
    <property type="match status" value="1"/>
</dbReference>
<keyword evidence="7" id="KW-0406">Ion transport</keyword>
<keyword evidence="5 11" id="KW-0812">Transmembrane</keyword>
<evidence type="ECO:0000256" key="5">
    <source>
        <dbReference type="ARBA" id="ARBA00022692"/>
    </source>
</evidence>
<evidence type="ECO:0000256" key="11">
    <source>
        <dbReference type="PROSITE-ProRule" id="PRU01360"/>
    </source>
</evidence>
<keyword evidence="4" id="KW-0410">Iron transport</keyword>
<dbReference type="SUPFAM" id="SSF56935">
    <property type="entry name" value="Porins"/>
    <property type="match status" value="1"/>
</dbReference>
<dbReference type="InterPro" id="IPR000531">
    <property type="entry name" value="Beta-barrel_TonB"/>
</dbReference>